<feature type="compositionally biased region" description="Basic and acidic residues" evidence="1">
    <location>
        <begin position="254"/>
        <end position="266"/>
    </location>
</feature>
<evidence type="ECO:0000313" key="3">
    <source>
        <dbReference type="Proteomes" id="UP000186817"/>
    </source>
</evidence>
<evidence type="ECO:0000256" key="1">
    <source>
        <dbReference type="SAM" id="MobiDB-lite"/>
    </source>
</evidence>
<comment type="caution">
    <text evidence="2">The sequence shown here is derived from an EMBL/GenBank/DDBJ whole genome shotgun (WGS) entry which is preliminary data.</text>
</comment>
<name>A0A1Q9DFH1_SYMMI</name>
<dbReference type="OrthoDB" id="445188at2759"/>
<accession>A0A1Q9DFH1</accession>
<feature type="compositionally biased region" description="Basic and acidic residues" evidence="1">
    <location>
        <begin position="150"/>
        <end position="189"/>
    </location>
</feature>
<protein>
    <submittedName>
        <fullName evidence="2">Uncharacterized protein</fullName>
    </submittedName>
</protein>
<feature type="compositionally biased region" description="Acidic residues" evidence="1">
    <location>
        <begin position="92"/>
        <end position="113"/>
    </location>
</feature>
<feature type="region of interest" description="Disordered" evidence="1">
    <location>
        <begin position="78"/>
        <end position="189"/>
    </location>
</feature>
<sequence length="302" mass="33759">MADEPAMTDHHRLQSDMAQTDFGGALPVEKAAAMAEKEDLSAPAAVTLSPEEDVDNAAKHLPELDRKIIASMDGWVEKKKRKKTGRNRGPDEVLDVDEMLDEIDAEDPPDYDEIERLRRLEQEYGDLSRFTPSEVEDLMMGCSTSEPGDQEPKSFEPGDQEPKSFEPGDREPKSFEPGDHEPKSSVAQKKYEEAHLKIFGSDAIELDDSSSETDVATMAALVEQRNFVHPDAVAPAKEEPGLGTSKDKKAKQARVQDNEEKQKGEEAPQEPNKSFAGRLMPQTQPFRWRFQFAVEAFQQCPD</sequence>
<proteinExistence type="predicted"/>
<evidence type="ECO:0000313" key="2">
    <source>
        <dbReference type="EMBL" id="OLP93926.1"/>
    </source>
</evidence>
<reference evidence="2 3" key="1">
    <citation type="submission" date="2016-02" db="EMBL/GenBank/DDBJ databases">
        <title>Genome analysis of coral dinoflagellate symbionts highlights evolutionary adaptations to a symbiotic lifestyle.</title>
        <authorList>
            <person name="Aranda M."/>
            <person name="Li Y."/>
            <person name="Liew Y.J."/>
            <person name="Baumgarten S."/>
            <person name="Simakov O."/>
            <person name="Wilson M."/>
            <person name="Piel J."/>
            <person name="Ashoor H."/>
            <person name="Bougouffa S."/>
            <person name="Bajic V.B."/>
            <person name="Ryu T."/>
            <person name="Ravasi T."/>
            <person name="Bayer T."/>
            <person name="Micklem G."/>
            <person name="Kim H."/>
            <person name="Bhak J."/>
            <person name="Lajeunesse T.C."/>
            <person name="Voolstra C.R."/>
        </authorList>
    </citation>
    <scope>NUCLEOTIDE SEQUENCE [LARGE SCALE GENOMIC DNA]</scope>
    <source>
        <strain evidence="2 3">CCMP2467</strain>
    </source>
</reference>
<dbReference type="AlphaFoldDB" id="A0A1Q9DFH1"/>
<organism evidence="2 3">
    <name type="scientific">Symbiodinium microadriaticum</name>
    <name type="common">Dinoflagellate</name>
    <name type="synonym">Zooxanthella microadriatica</name>
    <dbReference type="NCBI Taxonomy" id="2951"/>
    <lineage>
        <taxon>Eukaryota</taxon>
        <taxon>Sar</taxon>
        <taxon>Alveolata</taxon>
        <taxon>Dinophyceae</taxon>
        <taxon>Suessiales</taxon>
        <taxon>Symbiodiniaceae</taxon>
        <taxon>Symbiodinium</taxon>
    </lineage>
</organism>
<keyword evidence="3" id="KW-1185">Reference proteome</keyword>
<dbReference type="Proteomes" id="UP000186817">
    <property type="component" value="Unassembled WGS sequence"/>
</dbReference>
<gene>
    <name evidence="2" type="ORF">AK812_SmicGene24093</name>
</gene>
<dbReference type="EMBL" id="LSRX01000564">
    <property type="protein sequence ID" value="OLP93926.1"/>
    <property type="molecule type" value="Genomic_DNA"/>
</dbReference>
<feature type="region of interest" description="Disordered" evidence="1">
    <location>
        <begin position="226"/>
        <end position="280"/>
    </location>
</feature>